<feature type="transmembrane region" description="Helical" evidence="5">
    <location>
        <begin position="30"/>
        <end position="49"/>
    </location>
</feature>
<reference evidence="8" key="1">
    <citation type="submission" date="2018-04" db="EMBL/GenBank/DDBJ databases">
        <authorList>
            <person name="Cornet L."/>
        </authorList>
    </citation>
    <scope>NUCLEOTIDE SEQUENCE [LARGE SCALE GENOMIC DNA]</scope>
</reference>
<keyword evidence="5" id="KW-0812">Transmembrane</keyword>
<keyword evidence="3" id="KW-0720">Serine protease</keyword>
<dbReference type="Gene3D" id="3.40.50.200">
    <property type="entry name" value="Peptidase S8/S53 domain"/>
    <property type="match status" value="1"/>
</dbReference>
<evidence type="ECO:0000313" key="7">
    <source>
        <dbReference type="EMBL" id="PZO58669.1"/>
    </source>
</evidence>
<dbReference type="InterPro" id="IPR000209">
    <property type="entry name" value="Peptidase_S8/S53_dom"/>
</dbReference>
<evidence type="ECO:0000256" key="3">
    <source>
        <dbReference type="ARBA" id="ARBA00022825"/>
    </source>
</evidence>
<dbReference type="GO" id="GO:0004252">
    <property type="term" value="F:serine-type endopeptidase activity"/>
    <property type="evidence" value="ECO:0007669"/>
    <property type="project" value="InterPro"/>
</dbReference>
<dbReference type="GO" id="GO:0006508">
    <property type="term" value="P:proteolysis"/>
    <property type="evidence" value="ECO:0007669"/>
    <property type="project" value="UniProtKB-KW"/>
</dbReference>
<organism evidence="7 8">
    <name type="scientific">Phormidesmis priestleyi</name>
    <dbReference type="NCBI Taxonomy" id="268141"/>
    <lineage>
        <taxon>Bacteria</taxon>
        <taxon>Bacillati</taxon>
        <taxon>Cyanobacteriota</taxon>
        <taxon>Cyanophyceae</taxon>
        <taxon>Leptolyngbyales</taxon>
        <taxon>Leptolyngbyaceae</taxon>
        <taxon>Phormidesmis</taxon>
    </lineage>
</organism>
<dbReference type="PROSITE" id="PS51892">
    <property type="entry name" value="SUBTILASE"/>
    <property type="match status" value="1"/>
</dbReference>
<evidence type="ECO:0000256" key="1">
    <source>
        <dbReference type="ARBA" id="ARBA00022670"/>
    </source>
</evidence>
<comment type="caution">
    <text evidence="4">Lacks conserved residue(s) required for the propagation of feature annotation.</text>
</comment>
<dbReference type="InterPro" id="IPR023828">
    <property type="entry name" value="Peptidase_S8_Ser-AS"/>
</dbReference>
<dbReference type="EMBL" id="QBMP01000029">
    <property type="protein sequence ID" value="PZO58669.1"/>
    <property type="molecule type" value="Genomic_DNA"/>
</dbReference>
<keyword evidence="5" id="KW-0472">Membrane</keyword>
<comment type="caution">
    <text evidence="7">The sequence shown here is derived from an EMBL/GenBank/DDBJ whole genome shotgun (WGS) entry which is preliminary data.</text>
</comment>
<dbReference type="InterPro" id="IPR036852">
    <property type="entry name" value="Peptidase_S8/S53_dom_sf"/>
</dbReference>
<evidence type="ECO:0000256" key="5">
    <source>
        <dbReference type="SAM" id="Phobius"/>
    </source>
</evidence>
<dbReference type="AlphaFoldDB" id="A0A2W4XW17"/>
<evidence type="ECO:0000256" key="2">
    <source>
        <dbReference type="ARBA" id="ARBA00022801"/>
    </source>
</evidence>
<comment type="similarity">
    <text evidence="4">Belongs to the peptidase S8 family.</text>
</comment>
<protein>
    <submittedName>
        <fullName evidence="7">Peptidase S8 and S53 subtilisin kexin sedolisin</fullName>
    </submittedName>
</protein>
<dbReference type="PROSITE" id="PS00138">
    <property type="entry name" value="SUBTILASE_SER"/>
    <property type="match status" value="1"/>
</dbReference>
<keyword evidence="1" id="KW-0645">Protease</keyword>
<evidence type="ECO:0000256" key="4">
    <source>
        <dbReference type="PROSITE-ProRule" id="PRU01240"/>
    </source>
</evidence>
<accession>A0A2W4XW17</accession>
<proteinExistence type="inferred from homology"/>
<keyword evidence="2" id="KW-0378">Hydrolase</keyword>
<name>A0A2W4XW17_9CYAN</name>
<dbReference type="SUPFAM" id="SSF49785">
    <property type="entry name" value="Galactose-binding domain-like"/>
    <property type="match status" value="1"/>
</dbReference>
<sequence length="544" mass="58347">MANPTGSSFLAQLLPFKAELKARRVWRAPLTRFAIGFGVVVIGLPALALSTSVGPEGIDARRLQEAPYNLTGRKIAIGQVEIGRPGVFGIDKISNQNFVVRVSRVFELDEPAIADGTVDGHAGNVASVILSRDKIVKGVAPNAVLYSAASSNFTEETGQPEECLASQHIALQNSGDVRATNFSFGEPLSRDARPNATLDGNALLTQCIDWSSRVHKLLYVIAGNQGQGGIPIPTDNFNGMSVAFSARVDGIFTRLDSANLGSEPASPVEESNVGARRSIDLVAPGSDIELFNPDGRLTISSGTSFAAPHVVATVALLQELGDRQFRSGASNWSLDSREPLVMKSVLMNAADKIKDPGDGSILGMSRTLLDKRGKTWLDSDAYRDQKIPLDANLGTGHLNAFRAYEQFVNGEWAPGEIPMVGWNYSATADSNAQDYVFNAPLEGGSYLSATLSWERVVELNSNDEYYDIGESFSGQPLGNLDLCLMPADATDISQSVWSSVSEEDSVEHIFIPIPANGQYKLRVVQKSGGAAIPYALAWWAKSAQ</sequence>
<reference evidence="7 8" key="2">
    <citation type="submission" date="2018-06" db="EMBL/GenBank/DDBJ databases">
        <title>Metagenomic assembly of (sub)arctic Cyanobacteria and their associated microbiome from non-axenic cultures.</title>
        <authorList>
            <person name="Baurain D."/>
        </authorList>
    </citation>
    <scope>NUCLEOTIDE SEQUENCE [LARGE SCALE GENOMIC DNA]</scope>
    <source>
        <strain evidence="7">ULC027bin1</strain>
    </source>
</reference>
<dbReference type="InterPro" id="IPR008979">
    <property type="entry name" value="Galactose-bd-like_sf"/>
</dbReference>
<gene>
    <name evidence="7" type="ORF">DCF15_04665</name>
</gene>
<feature type="domain" description="Peptidase S8/S53" evidence="6">
    <location>
        <begin position="92"/>
        <end position="363"/>
    </location>
</feature>
<evidence type="ECO:0000259" key="6">
    <source>
        <dbReference type="Pfam" id="PF00082"/>
    </source>
</evidence>
<evidence type="ECO:0000313" key="8">
    <source>
        <dbReference type="Proteomes" id="UP000249794"/>
    </source>
</evidence>
<dbReference type="SUPFAM" id="SSF52743">
    <property type="entry name" value="Subtilisin-like"/>
    <property type="match status" value="1"/>
</dbReference>
<dbReference type="Proteomes" id="UP000249794">
    <property type="component" value="Unassembled WGS sequence"/>
</dbReference>
<keyword evidence="5" id="KW-1133">Transmembrane helix</keyword>
<dbReference type="Pfam" id="PF00082">
    <property type="entry name" value="Peptidase_S8"/>
    <property type="match status" value="1"/>
</dbReference>